<feature type="region of interest" description="Disordered" evidence="2">
    <location>
        <begin position="1258"/>
        <end position="1379"/>
    </location>
</feature>
<feature type="compositionally biased region" description="Polar residues" evidence="2">
    <location>
        <begin position="518"/>
        <end position="530"/>
    </location>
</feature>
<protein>
    <submittedName>
        <fullName evidence="3">Uncharacterized protein</fullName>
    </submittedName>
</protein>
<feature type="compositionally biased region" description="Basic and acidic residues" evidence="2">
    <location>
        <begin position="1589"/>
        <end position="1602"/>
    </location>
</feature>
<feature type="compositionally biased region" description="Basic residues" evidence="2">
    <location>
        <begin position="911"/>
        <end position="924"/>
    </location>
</feature>
<feature type="compositionally biased region" description="Polar residues" evidence="2">
    <location>
        <begin position="1060"/>
        <end position="1071"/>
    </location>
</feature>
<organism evidence="3 4">
    <name type="scientific">Leptomonas seymouri</name>
    <dbReference type="NCBI Taxonomy" id="5684"/>
    <lineage>
        <taxon>Eukaryota</taxon>
        <taxon>Discoba</taxon>
        <taxon>Euglenozoa</taxon>
        <taxon>Kinetoplastea</taxon>
        <taxon>Metakinetoplastina</taxon>
        <taxon>Trypanosomatida</taxon>
        <taxon>Trypanosomatidae</taxon>
        <taxon>Leishmaniinae</taxon>
        <taxon>Leptomonas</taxon>
    </lineage>
</organism>
<feature type="coiled-coil region" evidence="1">
    <location>
        <begin position="1833"/>
        <end position="1867"/>
    </location>
</feature>
<feature type="compositionally biased region" description="Basic and acidic residues" evidence="2">
    <location>
        <begin position="210"/>
        <end position="223"/>
    </location>
</feature>
<reference evidence="3 4" key="1">
    <citation type="journal article" date="2015" name="PLoS Pathog.">
        <title>Leptomonas seymouri: Adaptations to the Dixenous Life Cycle Analyzed by Genome Sequencing, Transcriptome Profiling and Co-infection with Leishmania donovani.</title>
        <authorList>
            <person name="Kraeva N."/>
            <person name="Butenko A."/>
            <person name="Hlavacova J."/>
            <person name="Kostygov A."/>
            <person name="Myskova J."/>
            <person name="Grybchuk D."/>
            <person name="Lestinova T."/>
            <person name="Votypka J."/>
            <person name="Volf P."/>
            <person name="Opperdoes F."/>
            <person name="Flegontov P."/>
            <person name="Lukes J."/>
            <person name="Yurchenko V."/>
        </authorList>
    </citation>
    <scope>NUCLEOTIDE SEQUENCE [LARGE SCALE GENOMIC DNA]</scope>
    <source>
        <strain evidence="3 4">ATCC 30220</strain>
    </source>
</reference>
<evidence type="ECO:0000313" key="3">
    <source>
        <dbReference type="EMBL" id="KPI84418.1"/>
    </source>
</evidence>
<feature type="region of interest" description="Disordered" evidence="2">
    <location>
        <begin position="870"/>
        <end position="932"/>
    </location>
</feature>
<sequence length="1874" mass="201417">MSRYDSPSISITIPPSNIFMSRCAADAEPVKLTSAHVEDEMNSASPSSFLVPPHTASRRSVDPYETCKSQLDQFVELQDEQVELVRQLQDALRTGASALWSPALAGRRDTENVHPRAAPQTLVALPESGGDSKNTRKETGQHSGDAKAATPSVLVHRLRVWQLESAKFASTRCLPALRHLLSTFEAYWGWKRAHMKNGSEENEAAPSHFGDARMEDKDGRGKNQDAVPMPSSVPSSSLRQRYDHVLRVRDELESFLTLHTEAVQALEPHLQHWMPSDSTLKRHGISWDQGRDASFQQFLLYVQELLEVTQTVRHVAHLLQMALAALCRPSPWKAQPATSLSRHQGAAGHRANGDDGSEEERAKLQDRPVQHVNVDAPSSAGRRSGIDSKQGANSDGEGARSPFAATSPGKRRVKSLSPRTPTRQGAAAQQLPLPTTAGGANGTSTDVNYLKDDENAWVGALSPLTPPQNANAAASAAAAPSSLEVCASQRLSTCDQRDARHWQRHRRSPPAAWRARSGESSLRSPTSTAASPLCDVSASPSLSPTAAVSVSPMTAVRHVVASSPTSHTEDDGEGRCRWNSPADVSYDEGVRGPVPSPASSPSPLPSPALRQRTTFISAAVSPAPIARNADEGKYSTAKRTAKGSSEGMRSLLPELAAVQWGEAEAAVHVPLDVLRSASRSPSISIACTRAAGRDRCGSSALPERSATRGQSDGREMEEEVSAAGSVGRAASIPSSLWPQVAATAAAEEGGSMGKHAAPLETHEAEGDAPSAHKGKAIAAHPSAAAPARVDENDFYTSRSKLGGEGEGVASAPVHAKAAPSAAPPPAFLSSPPAIHVCPHFAKGAADTSVPNGSDELEVDALEKEADEIHAKLQQPSSVGFHKPGRRWVPSRSPSADLQTSSSTSTSSLSSRRLRRRRGHGSSRRRSADGERHHLERTVYRELEAIRAEQRRSLECMQHDVRAALDEVMSVATAAASSRASSRHSTDAEAAPEKSSRKSEAPSAVDTRAASPSDQLPSSAEAEALRESLAAAQARTERLEQLTIQLKKRLWLMELSANASGQQTCARSSEASSPKELDSRQRHMPLRDAFVYGSSLTSRELHEASRGSDDGAEGPLAEEQALLYLVDRALADRRERRGGALRVEGLNTELSALQTPPKACSRSSSPFTASQTTALAATADTTNVRTNKYDSPLPLKCFDGIDDVRWSQRLAQSAALPAGRSLPIWQQRASIFQRLRHNYARENTAAAASERAAVVYTPGRPVEPSQLGDVAVNHNGQGPAKEESAQLHPPPPLRPLSSLNAAPSAASEAAASLRSGAAHPYSRSSSGSPLYMSPHDLHPAPPHQHLLGSTSASQYYASISNSGNTQSPFRDPEAAGSSSLRAQQVLQNARRLLRDRNDALRRGRAATEEGCSDEASKGAYATLLKDADGEGHRPPYLVSSGPRQRNPPVHVASEDNAPLSPPPYASVMKALNSSPQPILSDATQTPFPRIHGDADEQRRRHDRERSPNRGMAVALYTGKLQSPSSEVQYFGYDTSPCSAVAYSSSKLPRTSPHHGDDTKRSVDDDPAGDETYVRNAGSASLSSPALQRAHLKDDAGRREERVHSATFPIPSPACTRDRSRSDAAAQCDEWGRGDVSVTASGEHQRLRRSQAASSQRGSPTNQRPMRGALYGVAYDARRVPSSNSSYDEDHGRTDPQQGGPLRFHRQDSERQVMWGSGAATAASRATSRNSSQPSRGSAQEELLDRLDEQEALLQQALAQLQTQQQQLREKRSQIAQLVSARSQTAVQGGTRAPHRKEAMEATRGGGAARGTRTWYAAEVRAERPTKGSLQLDKLSQLRSRLDAAERTLAAKERRMRQAMRVIQRQKAALVSDDLL</sequence>
<dbReference type="VEuPathDB" id="TriTrypDB:Lsey_0260_0040"/>
<evidence type="ECO:0000256" key="1">
    <source>
        <dbReference type="SAM" id="Coils"/>
    </source>
</evidence>
<dbReference type="Proteomes" id="UP000038009">
    <property type="component" value="Unassembled WGS sequence"/>
</dbReference>
<feature type="region of interest" description="Disordered" evidence="2">
    <location>
        <begin position="560"/>
        <end position="608"/>
    </location>
</feature>
<feature type="compositionally biased region" description="Low complexity" evidence="2">
    <location>
        <begin position="1714"/>
        <end position="1730"/>
    </location>
</feature>
<dbReference type="OrthoDB" id="267081at2759"/>
<feature type="compositionally biased region" description="Polar residues" evidence="2">
    <location>
        <begin position="1346"/>
        <end position="1367"/>
    </location>
</feature>
<feature type="compositionally biased region" description="Basic and acidic residues" evidence="2">
    <location>
        <begin position="983"/>
        <end position="999"/>
    </location>
</feature>
<feature type="region of interest" description="Disordered" evidence="2">
    <location>
        <begin position="199"/>
        <end position="236"/>
    </location>
</feature>
<feature type="region of interest" description="Disordered" evidence="2">
    <location>
        <begin position="121"/>
        <end position="149"/>
    </location>
</feature>
<evidence type="ECO:0000256" key="2">
    <source>
        <dbReference type="SAM" id="MobiDB-lite"/>
    </source>
</evidence>
<keyword evidence="4" id="KW-1185">Reference proteome</keyword>
<evidence type="ECO:0000313" key="4">
    <source>
        <dbReference type="Proteomes" id="UP000038009"/>
    </source>
</evidence>
<accession>A0A0N1HV92</accession>
<feature type="region of interest" description="Disordered" evidence="2">
    <location>
        <begin position="694"/>
        <end position="729"/>
    </location>
</feature>
<feature type="compositionally biased region" description="Basic and acidic residues" evidence="2">
    <location>
        <begin position="1552"/>
        <end position="1562"/>
    </location>
</feature>
<feature type="region of interest" description="Disordered" evidence="2">
    <location>
        <begin position="495"/>
        <end position="545"/>
    </location>
</feature>
<feature type="compositionally biased region" description="Basic and acidic residues" evidence="2">
    <location>
        <begin position="567"/>
        <end position="576"/>
    </location>
</feature>
<feature type="compositionally biased region" description="Low complexity" evidence="2">
    <location>
        <begin position="900"/>
        <end position="910"/>
    </location>
</feature>
<feature type="compositionally biased region" description="Low complexity" evidence="2">
    <location>
        <begin position="1648"/>
        <end position="1657"/>
    </location>
</feature>
<feature type="region of interest" description="Disordered" evidence="2">
    <location>
        <begin position="1633"/>
        <end position="1701"/>
    </location>
</feature>
<feature type="compositionally biased region" description="Polar residues" evidence="2">
    <location>
        <begin position="1470"/>
        <end position="1485"/>
    </location>
</feature>
<keyword evidence="1" id="KW-0175">Coiled coil</keyword>
<feature type="compositionally biased region" description="Low complexity" evidence="2">
    <location>
        <begin position="776"/>
        <end position="787"/>
    </location>
</feature>
<feature type="region of interest" description="Disordered" evidence="2">
    <location>
        <begin position="1714"/>
        <end position="1740"/>
    </location>
</feature>
<feature type="region of interest" description="Disordered" evidence="2">
    <location>
        <begin position="1784"/>
        <end position="1808"/>
    </location>
</feature>
<name>A0A0N1HV92_LEPSE</name>
<feature type="region of interest" description="Disordered" evidence="2">
    <location>
        <begin position="1424"/>
        <end position="1509"/>
    </location>
</feature>
<comment type="caution">
    <text evidence="3">The sequence shown here is derived from an EMBL/GenBank/DDBJ whole genome shotgun (WGS) entry which is preliminary data.</text>
</comment>
<feature type="region of interest" description="Disordered" evidence="2">
    <location>
        <begin position="1542"/>
        <end position="1619"/>
    </location>
</feature>
<feature type="compositionally biased region" description="Basic and acidic residues" evidence="2">
    <location>
        <begin position="1489"/>
        <end position="1506"/>
    </location>
</feature>
<feature type="region of interest" description="Disordered" evidence="2">
    <location>
        <begin position="975"/>
        <end position="1023"/>
    </location>
</feature>
<proteinExistence type="predicted"/>
<feature type="region of interest" description="Disordered" evidence="2">
    <location>
        <begin position="761"/>
        <end position="791"/>
    </location>
</feature>
<dbReference type="OMA" id="GYDTSPC"/>
<feature type="compositionally biased region" description="Basic and acidic residues" evidence="2">
    <location>
        <begin position="359"/>
        <end position="369"/>
    </location>
</feature>
<feature type="compositionally biased region" description="Pro residues" evidence="2">
    <location>
        <begin position="594"/>
        <end position="606"/>
    </location>
</feature>
<feature type="region of interest" description="Disordered" evidence="2">
    <location>
        <begin position="333"/>
        <end position="448"/>
    </location>
</feature>
<dbReference type="EMBL" id="LJSK01000260">
    <property type="protein sequence ID" value="KPI84418.1"/>
    <property type="molecule type" value="Genomic_DNA"/>
</dbReference>
<feature type="region of interest" description="Disordered" evidence="2">
    <location>
        <begin position="1060"/>
        <end position="1085"/>
    </location>
</feature>
<feature type="compositionally biased region" description="Low complexity" evidence="2">
    <location>
        <begin position="1294"/>
        <end position="1319"/>
    </location>
</feature>
<gene>
    <name evidence="3" type="ORF">ABL78_6525</name>
</gene>
<feature type="compositionally biased region" description="Low complexity" evidence="2">
    <location>
        <begin position="227"/>
        <end position="236"/>
    </location>
</feature>